<feature type="domain" description="Peroxisome membrane anchor protein Pex14p N-terminal" evidence="12">
    <location>
        <begin position="8"/>
        <end position="52"/>
    </location>
</feature>
<comment type="caution">
    <text evidence="13">The sequence shown here is derived from an EMBL/GenBank/DDBJ whole genome shotgun (WGS) entry which is preliminary data.</text>
</comment>
<dbReference type="EMBL" id="JAODAN010000007">
    <property type="protein sequence ID" value="KAK1923138.1"/>
    <property type="molecule type" value="Genomic_DNA"/>
</dbReference>
<dbReference type="GO" id="GO:0005102">
    <property type="term" value="F:signaling receptor binding"/>
    <property type="evidence" value="ECO:0007669"/>
    <property type="project" value="TreeGrafter"/>
</dbReference>
<dbReference type="Gene3D" id="1.10.10.10">
    <property type="entry name" value="Winged helix-like DNA-binding domain superfamily/Winged helix DNA-binding domain"/>
    <property type="match status" value="1"/>
</dbReference>
<dbReference type="PANTHER" id="PTHR23058:SF0">
    <property type="entry name" value="PEROXISOMAL MEMBRANE PROTEIN PEX14"/>
    <property type="match status" value="1"/>
</dbReference>
<evidence type="ECO:0000256" key="9">
    <source>
        <dbReference type="ARBA" id="ARBA00046271"/>
    </source>
</evidence>
<sequence>MASSSGSREELLHNAVLFLLDPKVKESSLTSRITFLEGKGLTEPEIQEALKRAAAGETGVKNPSPGGWEGRSYPSARLGRDVAYGTGGPTGPPAFPQRDWRDVFIMAVISGGVVYGLTALARKYLVPHLRPPTTSSFQQTSQSLSEQYDAAQASLDELTRSTKSLQDTLEADRERITTVVEEVEGAVRSVKDNEERWREEMREVRGEVESVRDLVPKMIEKHSAAQSASLKDLQNELRSLKALLQSRAAQPQPQPQPLPTASSSPPTKSADSLASSTGSLGAQSSSTTSGPPVSATTAAANALLAPKGARGIPAWQKAPSTPSRSETTTPVEGKGKGKEVDREEEASASGST</sequence>
<comment type="function">
    <text evidence="10">Component of the PEX13-PEX14 docking complex, a translocon channel that specifically mediates the import of peroxisomal cargo proteins bound to PEX5 receptor. The PEX13-PEX14 docking complex forms a large import pore which can be opened to a diameter of about 9 nm. Mechanistically, PEX5 receptor along with cargo proteins associates with the PEX14 subunit of the PEX13-PEX14 docking complex in the cytosol, leading to the insertion of the receptor into the organelle membrane with the concomitant translocation of the cargo into the peroxisome matrix.</text>
</comment>
<accession>A0AAD9CYW3</accession>
<evidence type="ECO:0000313" key="14">
    <source>
        <dbReference type="Proteomes" id="UP001182556"/>
    </source>
</evidence>
<keyword evidence="14" id="KW-1185">Reference proteome</keyword>
<comment type="subcellular location">
    <subcellularLocation>
        <location evidence="9 10">Peroxisome membrane</location>
    </subcellularLocation>
</comment>
<keyword evidence="3 10" id="KW-0653">Protein transport</keyword>
<evidence type="ECO:0000256" key="6">
    <source>
        <dbReference type="ARBA" id="ARBA00023140"/>
    </source>
</evidence>
<dbReference type="InterPro" id="IPR025655">
    <property type="entry name" value="PEX14"/>
</dbReference>
<comment type="similarity">
    <text evidence="1 10">Belongs to the peroxin-14 family.</text>
</comment>
<dbReference type="GO" id="GO:0016560">
    <property type="term" value="P:protein import into peroxisome matrix, docking"/>
    <property type="evidence" value="ECO:0007669"/>
    <property type="project" value="UniProtKB-UniRule"/>
</dbReference>
<feature type="region of interest" description="Disordered" evidence="11">
    <location>
        <begin position="246"/>
        <end position="352"/>
    </location>
</feature>
<feature type="compositionally biased region" description="Low complexity" evidence="11">
    <location>
        <begin position="319"/>
        <end position="330"/>
    </location>
</feature>
<dbReference type="AlphaFoldDB" id="A0AAD9CYW3"/>
<name>A0AAD9CYW3_PAPLA</name>
<dbReference type="GO" id="GO:0005778">
    <property type="term" value="C:peroxisomal membrane"/>
    <property type="evidence" value="ECO:0007669"/>
    <property type="project" value="UniProtKB-SubCell"/>
</dbReference>
<evidence type="ECO:0000256" key="1">
    <source>
        <dbReference type="ARBA" id="ARBA00005443"/>
    </source>
</evidence>
<dbReference type="InterPro" id="IPR006785">
    <property type="entry name" value="Pex14_N"/>
</dbReference>
<feature type="compositionally biased region" description="Low complexity" evidence="11">
    <location>
        <begin position="259"/>
        <end position="305"/>
    </location>
</feature>
<evidence type="ECO:0000256" key="8">
    <source>
        <dbReference type="ARBA" id="ARBA00029691"/>
    </source>
</evidence>
<dbReference type="Pfam" id="PF04695">
    <property type="entry name" value="Pex14_N"/>
    <property type="match status" value="1"/>
</dbReference>
<proteinExistence type="inferred from homology"/>
<gene>
    <name evidence="13" type="ORF">DB88DRAFT_541318</name>
</gene>
<dbReference type="InterPro" id="IPR036388">
    <property type="entry name" value="WH-like_DNA-bd_sf"/>
</dbReference>
<keyword evidence="5 10" id="KW-0472">Membrane</keyword>
<evidence type="ECO:0000313" key="13">
    <source>
        <dbReference type="EMBL" id="KAK1923138.1"/>
    </source>
</evidence>
<keyword evidence="2 10" id="KW-0813">Transport</keyword>
<protein>
    <recommendedName>
        <fullName evidence="7 10">Peroxisomal membrane protein PEX14</fullName>
    </recommendedName>
    <alternativeName>
        <fullName evidence="8 10">Peroxin-14</fullName>
    </alternativeName>
</protein>
<evidence type="ECO:0000259" key="12">
    <source>
        <dbReference type="Pfam" id="PF04695"/>
    </source>
</evidence>
<dbReference type="Proteomes" id="UP001182556">
    <property type="component" value="Unassembled WGS sequence"/>
</dbReference>
<evidence type="ECO:0000256" key="4">
    <source>
        <dbReference type="ARBA" id="ARBA00023010"/>
    </source>
</evidence>
<evidence type="ECO:0000256" key="2">
    <source>
        <dbReference type="ARBA" id="ARBA00022448"/>
    </source>
</evidence>
<dbReference type="GO" id="GO:1990429">
    <property type="term" value="C:peroxisomal importomer complex"/>
    <property type="evidence" value="ECO:0007669"/>
    <property type="project" value="TreeGrafter"/>
</dbReference>
<keyword evidence="6 10" id="KW-0576">Peroxisome</keyword>
<organism evidence="13 14">
    <name type="scientific">Papiliotrema laurentii</name>
    <name type="common">Cryptococcus laurentii</name>
    <dbReference type="NCBI Taxonomy" id="5418"/>
    <lineage>
        <taxon>Eukaryota</taxon>
        <taxon>Fungi</taxon>
        <taxon>Dikarya</taxon>
        <taxon>Basidiomycota</taxon>
        <taxon>Agaricomycotina</taxon>
        <taxon>Tremellomycetes</taxon>
        <taxon>Tremellales</taxon>
        <taxon>Rhynchogastremaceae</taxon>
        <taxon>Papiliotrema</taxon>
    </lineage>
</organism>
<keyword evidence="4" id="KW-0811">Translocation</keyword>
<evidence type="ECO:0000256" key="7">
    <source>
        <dbReference type="ARBA" id="ARBA00029502"/>
    </source>
</evidence>
<evidence type="ECO:0000256" key="11">
    <source>
        <dbReference type="SAM" id="MobiDB-lite"/>
    </source>
</evidence>
<evidence type="ECO:0000256" key="10">
    <source>
        <dbReference type="RuleBase" id="RU367032"/>
    </source>
</evidence>
<evidence type="ECO:0000256" key="3">
    <source>
        <dbReference type="ARBA" id="ARBA00022927"/>
    </source>
</evidence>
<reference evidence="13" key="1">
    <citation type="submission" date="2023-02" db="EMBL/GenBank/DDBJ databases">
        <title>Identification and recombinant expression of a fungal hydrolase from Papiliotrema laurentii that hydrolyzes apple cutin and clears colloidal polyester polyurethane.</title>
        <authorList>
            <consortium name="DOE Joint Genome Institute"/>
            <person name="Roman V.A."/>
            <person name="Bojanowski C."/>
            <person name="Crable B.R."/>
            <person name="Wagner D.N."/>
            <person name="Hung C.S."/>
            <person name="Nadeau L.J."/>
            <person name="Schratz L."/>
            <person name="Haridas S."/>
            <person name="Pangilinan J."/>
            <person name="Lipzen A."/>
            <person name="Na H."/>
            <person name="Yan M."/>
            <person name="Ng V."/>
            <person name="Grigoriev I.V."/>
            <person name="Spatafora J.W."/>
            <person name="Barlow D."/>
            <person name="Biffinger J."/>
            <person name="Kelley-Loughnane N."/>
            <person name="Varaljay V.A."/>
            <person name="Crookes-Goodson W.J."/>
        </authorList>
    </citation>
    <scope>NUCLEOTIDE SEQUENCE</scope>
    <source>
        <strain evidence="13">5307AH</strain>
    </source>
</reference>
<evidence type="ECO:0000256" key="5">
    <source>
        <dbReference type="ARBA" id="ARBA00023136"/>
    </source>
</evidence>
<dbReference type="PANTHER" id="PTHR23058">
    <property type="entry name" value="PEROXISOMAL MEMBRANE PROTEIN PEX14"/>
    <property type="match status" value="1"/>
</dbReference>